<dbReference type="AlphaFoldDB" id="A0A4C1WWC8"/>
<accession>A0A4C1WWC8</accession>
<organism evidence="3 4">
    <name type="scientific">Eumeta variegata</name>
    <name type="common">Bagworm moth</name>
    <name type="synonym">Eumeta japonica</name>
    <dbReference type="NCBI Taxonomy" id="151549"/>
    <lineage>
        <taxon>Eukaryota</taxon>
        <taxon>Metazoa</taxon>
        <taxon>Ecdysozoa</taxon>
        <taxon>Arthropoda</taxon>
        <taxon>Hexapoda</taxon>
        <taxon>Insecta</taxon>
        <taxon>Pterygota</taxon>
        <taxon>Neoptera</taxon>
        <taxon>Endopterygota</taxon>
        <taxon>Lepidoptera</taxon>
        <taxon>Glossata</taxon>
        <taxon>Ditrysia</taxon>
        <taxon>Tineoidea</taxon>
        <taxon>Psychidae</taxon>
        <taxon>Oiketicinae</taxon>
        <taxon>Eumeta</taxon>
    </lineage>
</organism>
<dbReference type="GO" id="GO:0005576">
    <property type="term" value="C:extracellular region"/>
    <property type="evidence" value="ECO:0007669"/>
    <property type="project" value="InterPro"/>
</dbReference>
<evidence type="ECO:0000313" key="4">
    <source>
        <dbReference type="Proteomes" id="UP000299102"/>
    </source>
</evidence>
<feature type="domain" description="IGFBP N-terminal" evidence="2">
    <location>
        <begin position="64"/>
        <end position="95"/>
    </location>
</feature>
<dbReference type="SUPFAM" id="SSF57184">
    <property type="entry name" value="Growth factor receptor domain"/>
    <property type="match status" value="1"/>
</dbReference>
<dbReference type="Gene3D" id="4.10.40.20">
    <property type="match status" value="1"/>
</dbReference>
<dbReference type="EMBL" id="BGZK01000658">
    <property type="protein sequence ID" value="GBP54942.1"/>
    <property type="molecule type" value="Genomic_DNA"/>
</dbReference>
<proteinExistence type="predicted"/>
<evidence type="ECO:0000256" key="1">
    <source>
        <dbReference type="ARBA" id="ARBA00023157"/>
    </source>
</evidence>
<sequence length="104" mass="11607">MSSCTAVSYIKIRSRKRLATSWREPEYLVDTRKSTLMVSALLQPLDVFERPPPCYRDDVLGPPTRDRHSCCKVCARTLGEDCGGFRGTCEPGLKCYEGSCSPIS</sequence>
<evidence type="ECO:0000313" key="3">
    <source>
        <dbReference type="EMBL" id="GBP54942.1"/>
    </source>
</evidence>
<gene>
    <name evidence="3" type="ORF">EVAR_50386_1</name>
</gene>
<comment type="caution">
    <text evidence="3">The sequence shown here is derived from an EMBL/GenBank/DDBJ whole genome shotgun (WGS) entry which is preliminary data.</text>
</comment>
<keyword evidence="4" id="KW-1185">Reference proteome</keyword>
<evidence type="ECO:0000259" key="2">
    <source>
        <dbReference type="Pfam" id="PF00219"/>
    </source>
</evidence>
<reference evidence="3 4" key="1">
    <citation type="journal article" date="2019" name="Commun. Biol.">
        <title>The bagworm genome reveals a unique fibroin gene that provides high tensile strength.</title>
        <authorList>
            <person name="Kono N."/>
            <person name="Nakamura H."/>
            <person name="Ohtoshi R."/>
            <person name="Tomita M."/>
            <person name="Numata K."/>
            <person name="Arakawa K."/>
        </authorList>
    </citation>
    <scope>NUCLEOTIDE SEQUENCE [LARGE SCALE GENOMIC DNA]</scope>
</reference>
<dbReference type="InterPro" id="IPR009030">
    <property type="entry name" value="Growth_fac_rcpt_cys_sf"/>
</dbReference>
<dbReference type="OrthoDB" id="5976811at2759"/>
<keyword evidence="1" id="KW-1015">Disulfide bond</keyword>
<dbReference type="Proteomes" id="UP000299102">
    <property type="component" value="Unassembled WGS sequence"/>
</dbReference>
<protein>
    <recommendedName>
        <fullName evidence="2">IGFBP N-terminal domain-containing protein</fullName>
    </recommendedName>
</protein>
<name>A0A4C1WWC8_EUMVA</name>
<dbReference type="InterPro" id="IPR000867">
    <property type="entry name" value="IGFBP-like"/>
</dbReference>
<dbReference type="Pfam" id="PF00219">
    <property type="entry name" value="IGFBP"/>
    <property type="match status" value="1"/>
</dbReference>